<dbReference type="InterPro" id="IPR002913">
    <property type="entry name" value="START_lipid-bd_dom"/>
</dbReference>
<dbReference type="Gene3D" id="3.30.530.20">
    <property type="match status" value="1"/>
</dbReference>
<dbReference type="PROSITE" id="PS50848">
    <property type="entry name" value="START"/>
    <property type="match status" value="1"/>
</dbReference>
<feature type="signal peptide" evidence="1">
    <location>
        <begin position="1"/>
        <end position="23"/>
    </location>
</feature>
<dbReference type="GO" id="GO:0005737">
    <property type="term" value="C:cytoplasm"/>
    <property type="evidence" value="ECO:0007669"/>
    <property type="project" value="UniProtKB-ARBA"/>
</dbReference>
<dbReference type="PANTHER" id="PTHR19308">
    <property type="entry name" value="PHOSPHATIDYLCHOLINE TRANSFER PROTEIN"/>
    <property type="match status" value="1"/>
</dbReference>
<accession>A0A562QCP6</accession>
<evidence type="ECO:0000259" key="2">
    <source>
        <dbReference type="PROSITE" id="PS50848"/>
    </source>
</evidence>
<dbReference type="RefSeq" id="WP_145141964.1">
    <property type="nucleotide sequence ID" value="NZ_VLKY01000007.1"/>
</dbReference>
<dbReference type="EMBL" id="VLKY01000007">
    <property type="protein sequence ID" value="TWI53796.1"/>
    <property type="molecule type" value="Genomic_DNA"/>
</dbReference>
<dbReference type="Pfam" id="PF01852">
    <property type="entry name" value="START"/>
    <property type="match status" value="1"/>
</dbReference>
<dbReference type="Proteomes" id="UP000316905">
    <property type="component" value="Unassembled WGS sequence"/>
</dbReference>
<comment type="caution">
    <text evidence="3">The sequence shown here is derived from an EMBL/GenBank/DDBJ whole genome shotgun (WGS) entry which is preliminary data.</text>
</comment>
<organism evidence="3 4">
    <name type="scientific">Pseudomonas duriflava</name>
    <dbReference type="NCBI Taxonomy" id="459528"/>
    <lineage>
        <taxon>Bacteria</taxon>
        <taxon>Pseudomonadati</taxon>
        <taxon>Pseudomonadota</taxon>
        <taxon>Gammaproteobacteria</taxon>
        <taxon>Pseudomonadales</taxon>
        <taxon>Pseudomonadaceae</taxon>
        <taxon>Pseudomonas</taxon>
    </lineage>
</organism>
<dbReference type="PIRSF" id="PIRSF039033">
    <property type="entry name" value="START_dom"/>
    <property type="match status" value="1"/>
</dbReference>
<feature type="domain" description="START" evidence="2">
    <location>
        <begin position="24"/>
        <end position="202"/>
    </location>
</feature>
<dbReference type="AlphaFoldDB" id="A0A562QCP6"/>
<evidence type="ECO:0000256" key="1">
    <source>
        <dbReference type="SAM" id="SignalP"/>
    </source>
</evidence>
<dbReference type="GO" id="GO:0008289">
    <property type="term" value="F:lipid binding"/>
    <property type="evidence" value="ECO:0007669"/>
    <property type="project" value="InterPro"/>
</dbReference>
<protein>
    <submittedName>
        <fullName evidence="3">START domain-containing protein</fullName>
    </submittedName>
</protein>
<proteinExistence type="predicted"/>
<evidence type="ECO:0000313" key="4">
    <source>
        <dbReference type="Proteomes" id="UP000316905"/>
    </source>
</evidence>
<dbReference type="PANTHER" id="PTHR19308:SF14">
    <property type="entry name" value="START DOMAIN-CONTAINING PROTEIN"/>
    <property type="match status" value="1"/>
</dbReference>
<keyword evidence="4" id="KW-1185">Reference proteome</keyword>
<dbReference type="SUPFAM" id="SSF55961">
    <property type="entry name" value="Bet v1-like"/>
    <property type="match status" value="1"/>
</dbReference>
<evidence type="ECO:0000313" key="3">
    <source>
        <dbReference type="EMBL" id="TWI53796.1"/>
    </source>
</evidence>
<dbReference type="InterPro" id="IPR051213">
    <property type="entry name" value="START_lipid_transfer"/>
</dbReference>
<dbReference type="OrthoDB" id="5734556at2"/>
<gene>
    <name evidence="3" type="ORF">IQ22_02406</name>
</gene>
<dbReference type="CDD" id="cd08876">
    <property type="entry name" value="START_1"/>
    <property type="match status" value="1"/>
</dbReference>
<dbReference type="InterPro" id="IPR023393">
    <property type="entry name" value="START-like_dom_sf"/>
</dbReference>
<sequence length="202" mass="23003">MRSMIKTIVLTTMLTMLSVWTYAQDWKLAKDEDGIKVYTRSMEGSKYKAYRGIVQIKATPEQIAQLQENATTSCAWLYRCQQLKVLKQQGREGWTYMRIEMPWPVTARDVVLHVTSEQLASGGFLRRLKGVPDYIPPVEGYIRVSSFDGTWQVTPKTADNVEVIYEAQSEPGGSVPSWLANSFVVDAPFNTLQRLRKTAESR</sequence>
<reference evidence="3 4" key="1">
    <citation type="journal article" date="2015" name="Stand. Genomic Sci.">
        <title>Genomic Encyclopedia of Bacterial and Archaeal Type Strains, Phase III: the genomes of soil and plant-associated and newly described type strains.</title>
        <authorList>
            <person name="Whitman W.B."/>
            <person name="Woyke T."/>
            <person name="Klenk H.P."/>
            <person name="Zhou Y."/>
            <person name="Lilburn T.G."/>
            <person name="Beck B.J."/>
            <person name="De Vos P."/>
            <person name="Vandamme P."/>
            <person name="Eisen J.A."/>
            <person name="Garrity G."/>
            <person name="Hugenholtz P."/>
            <person name="Kyrpides N.C."/>
        </authorList>
    </citation>
    <scope>NUCLEOTIDE SEQUENCE [LARGE SCALE GENOMIC DNA]</scope>
    <source>
        <strain evidence="3 4">CGMCC 1.6858</strain>
    </source>
</reference>
<feature type="chain" id="PRO_5021842762" evidence="1">
    <location>
        <begin position="24"/>
        <end position="202"/>
    </location>
</feature>
<dbReference type="InterPro" id="IPR028347">
    <property type="entry name" value="START_dom_prot"/>
</dbReference>
<name>A0A562QCP6_9PSED</name>
<keyword evidence="1" id="KW-0732">Signal</keyword>